<proteinExistence type="inferred from homology"/>
<dbReference type="GO" id="GO:0022857">
    <property type="term" value="F:transmembrane transporter activity"/>
    <property type="evidence" value="ECO:0007669"/>
    <property type="project" value="TreeGrafter"/>
</dbReference>
<evidence type="ECO:0000256" key="6">
    <source>
        <dbReference type="ARBA" id="ARBA00038076"/>
    </source>
</evidence>
<keyword evidence="3 8" id="KW-0812">Transmembrane</keyword>
<dbReference type="InterPro" id="IPR003838">
    <property type="entry name" value="ABC3_permease_C"/>
</dbReference>
<dbReference type="OrthoDB" id="9770036at2"/>
<dbReference type="InterPro" id="IPR050250">
    <property type="entry name" value="Macrolide_Exporter_MacB"/>
</dbReference>
<evidence type="ECO:0000256" key="1">
    <source>
        <dbReference type="ARBA" id="ARBA00004651"/>
    </source>
</evidence>
<dbReference type="EMBL" id="MQWD01000001">
    <property type="protein sequence ID" value="PAP77018.1"/>
    <property type="molecule type" value="Genomic_DNA"/>
</dbReference>
<evidence type="ECO:0000256" key="5">
    <source>
        <dbReference type="ARBA" id="ARBA00023136"/>
    </source>
</evidence>
<reference evidence="11 12" key="1">
    <citation type="submission" date="2016-11" db="EMBL/GenBank/DDBJ databases">
        <title>Study of marine rhodopsin-containing bacteria.</title>
        <authorList>
            <person name="Yoshizawa S."/>
            <person name="Kumagai Y."/>
            <person name="Kogure K."/>
        </authorList>
    </citation>
    <scope>NUCLEOTIDE SEQUENCE [LARGE SCALE GENOMIC DNA]</scope>
    <source>
        <strain evidence="11 12">SAORIC-28</strain>
    </source>
</reference>
<feature type="transmembrane region" description="Helical" evidence="8">
    <location>
        <begin position="20"/>
        <end position="40"/>
    </location>
</feature>
<dbReference type="PANTHER" id="PTHR30572:SF4">
    <property type="entry name" value="ABC TRANSPORTER PERMEASE YTRF"/>
    <property type="match status" value="1"/>
</dbReference>
<comment type="subcellular location">
    <subcellularLocation>
        <location evidence="1">Cell membrane</location>
        <topology evidence="1">Multi-pass membrane protein</topology>
    </subcellularLocation>
</comment>
<feature type="domain" description="MacB-like periplasmic core" evidence="10">
    <location>
        <begin position="19"/>
        <end position="241"/>
    </location>
</feature>
<dbReference type="RefSeq" id="WP_095510684.1">
    <property type="nucleotide sequence ID" value="NZ_MQWD01000001.1"/>
</dbReference>
<keyword evidence="5 8" id="KW-0472">Membrane</keyword>
<feature type="domain" description="ABC3 transporter permease C-terminal" evidence="9">
    <location>
        <begin position="286"/>
        <end position="398"/>
    </location>
</feature>
<evidence type="ECO:0000313" key="12">
    <source>
        <dbReference type="Proteomes" id="UP000216339"/>
    </source>
</evidence>
<dbReference type="InterPro" id="IPR025857">
    <property type="entry name" value="MacB_PCD"/>
</dbReference>
<dbReference type="Proteomes" id="UP000216339">
    <property type="component" value="Unassembled WGS sequence"/>
</dbReference>
<dbReference type="GO" id="GO:0005886">
    <property type="term" value="C:plasma membrane"/>
    <property type="evidence" value="ECO:0007669"/>
    <property type="project" value="UniProtKB-SubCell"/>
</dbReference>
<evidence type="ECO:0000256" key="4">
    <source>
        <dbReference type="ARBA" id="ARBA00022989"/>
    </source>
</evidence>
<evidence type="ECO:0008006" key="13">
    <source>
        <dbReference type="Google" id="ProtNLM"/>
    </source>
</evidence>
<feature type="region of interest" description="Disordered" evidence="7">
    <location>
        <begin position="97"/>
        <end position="120"/>
    </location>
</feature>
<evidence type="ECO:0000256" key="3">
    <source>
        <dbReference type="ARBA" id="ARBA00022692"/>
    </source>
</evidence>
<protein>
    <recommendedName>
        <fullName evidence="13">ABC transporter</fullName>
    </recommendedName>
</protein>
<keyword evidence="4 8" id="KW-1133">Transmembrane helix</keyword>
<evidence type="ECO:0000259" key="9">
    <source>
        <dbReference type="Pfam" id="PF02687"/>
    </source>
</evidence>
<feature type="transmembrane region" description="Helical" evidence="8">
    <location>
        <begin position="279"/>
        <end position="306"/>
    </location>
</feature>
<keyword evidence="2" id="KW-1003">Cell membrane</keyword>
<feature type="transmembrane region" description="Helical" evidence="8">
    <location>
        <begin position="326"/>
        <end position="348"/>
    </location>
</feature>
<dbReference type="AlphaFoldDB" id="A0A271J192"/>
<sequence>MNETIRQALQALRANRLRSALTLVGMAIGVFSVIASVTAVKVLDGTIAQELAALGTQTIVVTRLPADREPTDEEWRRPQLTYEDALRLRERATLPASVSASVGTGGREVRTREESTDPNVSIQAADEGWAQNNGWGIEEGRFLDEGDVRAGRSVAVLGQTVAEKLFGEQTPIGAEVRVDGRRFTVVGVLEPKSGGFNIGDSNNFVVVPITRGIAAFGLSDRDVSIDVRAPSPELLAATLDETVGVLRAIRRVVPEEPDNFGVFTSEQAASMLGGFMDALAYGGAGIGLIALLAAGVGVMNIMLVSVTERTREIGVRKSLGARRRDILLQFLVEAVVLCQIGGFVGIGLGVLGGNAVAALMTTAPAFPWGWATIAVVGVTVVALVFGVYPATKAARLHPIEALRYE</sequence>
<evidence type="ECO:0000313" key="11">
    <source>
        <dbReference type="EMBL" id="PAP77018.1"/>
    </source>
</evidence>
<feature type="transmembrane region" description="Helical" evidence="8">
    <location>
        <begin position="368"/>
        <end position="388"/>
    </location>
</feature>
<name>A0A271J192_9BACT</name>
<organism evidence="11 12">
    <name type="scientific">Rubrivirga marina</name>
    <dbReference type="NCBI Taxonomy" id="1196024"/>
    <lineage>
        <taxon>Bacteria</taxon>
        <taxon>Pseudomonadati</taxon>
        <taxon>Rhodothermota</taxon>
        <taxon>Rhodothermia</taxon>
        <taxon>Rhodothermales</taxon>
        <taxon>Rubricoccaceae</taxon>
        <taxon>Rubrivirga</taxon>
    </lineage>
</organism>
<evidence type="ECO:0000256" key="8">
    <source>
        <dbReference type="SAM" id="Phobius"/>
    </source>
</evidence>
<dbReference type="PANTHER" id="PTHR30572">
    <property type="entry name" value="MEMBRANE COMPONENT OF TRANSPORTER-RELATED"/>
    <property type="match status" value="1"/>
</dbReference>
<comment type="caution">
    <text evidence="11">The sequence shown here is derived from an EMBL/GenBank/DDBJ whole genome shotgun (WGS) entry which is preliminary data.</text>
</comment>
<keyword evidence="12" id="KW-1185">Reference proteome</keyword>
<evidence type="ECO:0000259" key="10">
    <source>
        <dbReference type="Pfam" id="PF12704"/>
    </source>
</evidence>
<evidence type="ECO:0000256" key="2">
    <source>
        <dbReference type="ARBA" id="ARBA00022475"/>
    </source>
</evidence>
<dbReference type="Pfam" id="PF12704">
    <property type="entry name" value="MacB_PCD"/>
    <property type="match status" value="1"/>
</dbReference>
<evidence type="ECO:0000256" key="7">
    <source>
        <dbReference type="SAM" id="MobiDB-lite"/>
    </source>
</evidence>
<accession>A0A271J192</accession>
<gene>
    <name evidence="11" type="ORF">BSZ37_11525</name>
</gene>
<dbReference type="Pfam" id="PF02687">
    <property type="entry name" value="FtsX"/>
    <property type="match status" value="1"/>
</dbReference>
<comment type="similarity">
    <text evidence="6">Belongs to the ABC-4 integral membrane protein family.</text>
</comment>